<dbReference type="PANTHER" id="PTHR10146">
    <property type="entry name" value="PROLINE SYNTHETASE CO-TRANSCRIBED BACTERIAL HOMOLOG PROTEIN"/>
    <property type="match status" value="1"/>
</dbReference>
<comment type="function">
    <text evidence="2">Pyridoxal 5'-phosphate (PLP)-binding protein, which is involved in PLP homeostasis.</text>
</comment>
<dbReference type="HAMAP" id="MF_02087">
    <property type="entry name" value="PLP_homeostasis"/>
    <property type="match status" value="1"/>
</dbReference>
<gene>
    <name evidence="6" type="ORF">INS88_03075</name>
</gene>
<comment type="cofactor">
    <cofactor evidence="3">
        <name>pyridoxal 5'-phosphate</name>
        <dbReference type="ChEBI" id="CHEBI:597326"/>
    </cofactor>
</comment>
<name>A0A7M1QY03_9ACTO</name>
<dbReference type="GO" id="GO:0030170">
    <property type="term" value="F:pyridoxal phosphate binding"/>
    <property type="evidence" value="ECO:0007669"/>
    <property type="project" value="UniProtKB-UniRule"/>
</dbReference>
<evidence type="ECO:0000256" key="2">
    <source>
        <dbReference type="HAMAP-Rule" id="MF_02087"/>
    </source>
</evidence>
<evidence type="ECO:0000259" key="5">
    <source>
        <dbReference type="Pfam" id="PF01168"/>
    </source>
</evidence>
<dbReference type="AlphaFoldDB" id="A0A7M1QY03"/>
<dbReference type="PANTHER" id="PTHR10146:SF14">
    <property type="entry name" value="PYRIDOXAL PHOSPHATE HOMEOSTASIS PROTEIN"/>
    <property type="match status" value="1"/>
</dbReference>
<feature type="domain" description="Alanine racemase N-terminal" evidence="5">
    <location>
        <begin position="43"/>
        <end position="235"/>
    </location>
</feature>
<dbReference type="Pfam" id="PF01168">
    <property type="entry name" value="Ala_racemase_N"/>
    <property type="match status" value="1"/>
</dbReference>
<evidence type="ECO:0000256" key="1">
    <source>
        <dbReference type="ARBA" id="ARBA00022898"/>
    </source>
</evidence>
<feature type="modified residue" description="N6-(pyridoxal phosphate)lysine" evidence="2 3">
    <location>
        <position position="35"/>
    </location>
</feature>
<keyword evidence="7" id="KW-1185">Reference proteome</keyword>
<proteinExistence type="inferred from homology"/>
<dbReference type="Gene3D" id="3.20.20.10">
    <property type="entry name" value="Alanine racemase"/>
    <property type="match status" value="1"/>
</dbReference>
<dbReference type="InterPro" id="IPR029066">
    <property type="entry name" value="PLP-binding_barrel"/>
</dbReference>
<evidence type="ECO:0000313" key="6">
    <source>
        <dbReference type="EMBL" id="QOR46205.1"/>
    </source>
</evidence>
<evidence type="ECO:0000256" key="4">
    <source>
        <dbReference type="RuleBase" id="RU004514"/>
    </source>
</evidence>
<keyword evidence="1 2" id="KW-0663">Pyridoxal phosphate</keyword>
<dbReference type="SUPFAM" id="SSF51419">
    <property type="entry name" value="PLP-binding barrel"/>
    <property type="match status" value="1"/>
</dbReference>
<dbReference type="InterPro" id="IPR011078">
    <property type="entry name" value="PyrdxlP_homeostasis"/>
</dbReference>
<protein>
    <recommendedName>
        <fullName evidence="2">Pyridoxal phosphate homeostasis protein</fullName>
        <shortName evidence="2">PLP homeostasis protein</shortName>
    </recommendedName>
</protein>
<evidence type="ECO:0000313" key="7">
    <source>
        <dbReference type="Proteomes" id="UP000595053"/>
    </source>
</evidence>
<evidence type="ECO:0000256" key="3">
    <source>
        <dbReference type="PIRSR" id="PIRSR004848-1"/>
    </source>
</evidence>
<dbReference type="Proteomes" id="UP000595053">
    <property type="component" value="Chromosome"/>
</dbReference>
<dbReference type="InterPro" id="IPR001608">
    <property type="entry name" value="Ala_racemase_N"/>
</dbReference>
<dbReference type="EMBL" id="CP063213">
    <property type="protein sequence ID" value="QOR46205.1"/>
    <property type="molecule type" value="Genomic_DNA"/>
</dbReference>
<sequence>MSITTNIAMVRARIARAEAAAGREPGSVTLQLAAKYQPLDRLHEAVATGCTCFGHNIVAQLVESTQGLAGTGALTHTVIGPVQSNKLRAAMDHAERIDTVDSVKEAMRIARRQETRIEEGLADGPYPILIQVNSARAATQSGCAPEELIDIAAAIAELDLVRVDGLMTIGANTDDKGLVRASFGLTRSLSEEMRKLPGLEGAEELSMGMTGDMEIAVAEGSTLVRVGTAVFGARPRP</sequence>
<dbReference type="RefSeq" id="WP_197551538.1">
    <property type="nucleotide sequence ID" value="NZ_CP063213.1"/>
</dbReference>
<dbReference type="PIRSF" id="PIRSF004848">
    <property type="entry name" value="YBL036c_PLPDEIII"/>
    <property type="match status" value="1"/>
</dbReference>
<dbReference type="NCBIfam" id="TIGR00044">
    <property type="entry name" value="YggS family pyridoxal phosphate-dependent enzyme"/>
    <property type="match status" value="1"/>
</dbReference>
<organism evidence="6 7">
    <name type="scientific">Trueperella pecoris</name>
    <dbReference type="NCBI Taxonomy" id="2733571"/>
    <lineage>
        <taxon>Bacteria</taxon>
        <taxon>Bacillati</taxon>
        <taxon>Actinomycetota</taxon>
        <taxon>Actinomycetes</taxon>
        <taxon>Actinomycetales</taxon>
        <taxon>Actinomycetaceae</taxon>
        <taxon>Trueperella</taxon>
    </lineage>
</organism>
<dbReference type="CDD" id="cd00635">
    <property type="entry name" value="PLPDE_III_YBL036c_like"/>
    <property type="match status" value="1"/>
</dbReference>
<reference evidence="6 7" key="1">
    <citation type="submission" date="2020-10" db="EMBL/GenBank/DDBJ databases">
        <title>Trueperella pecoris sp. nov. isolated from bovine and porcine specimens.</title>
        <authorList>
            <person name="Schoenecker L."/>
            <person name="Schnydrig P."/>
            <person name="Brodard I."/>
            <person name="Thomann A."/>
            <person name="Hemphill A."/>
            <person name="Rodriguez-Campos S."/>
            <person name="Perreten V."/>
            <person name="Jores J."/>
            <person name="Kittl S."/>
        </authorList>
    </citation>
    <scope>NUCLEOTIDE SEQUENCE [LARGE SCALE GENOMIC DNA]</scope>
    <source>
        <strain evidence="6 7">15A0121</strain>
    </source>
</reference>
<comment type="similarity">
    <text evidence="2 4">Belongs to the pyridoxal phosphate-binding protein YggS/PROSC family.</text>
</comment>
<accession>A0A7M1QY03</accession>